<dbReference type="EMBL" id="JBHTEY010000004">
    <property type="protein sequence ID" value="MFC7615002.1"/>
    <property type="molecule type" value="Genomic_DNA"/>
</dbReference>
<proteinExistence type="predicted"/>
<accession>A0ABW2TPZ4</accession>
<keyword evidence="2" id="KW-1185">Reference proteome</keyword>
<reference evidence="2" key="1">
    <citation type="journal article" date="2019" name="Int. J. Syst. Evol. Microbiol.">
        <title>The Global Catalogue of Microorganisms (GCM) 10K type strain sequencing project: providing services to taxonomists for standard genome sequencing and annotation.</title>
        <authorList>
            <consortium name="The Broad Institute Genomics Platform"/>
            <consortium name="The Broad Institute Genome Sequencing Center for Infectious Disease"/>
            <person name="Wu L."/>
            <person name="Ma J."/>
        </authorList>
    </citation>
    <scope>NUCLEOTIDE SEQUENCE [LARGE SCALE GENOMIC DNA]</scope>
    <source>
        <strain evidence="2">JCM 17695</strain>
    </source>
</reference>
<gene>
    <name evidence="1" type="ORF">ACFQV2_17230</name>
</gene>
<evidence type="ECO:0008006" key="3">
    <source>
        <dbReference type="Google" id="ProtNLM"/>
    </source>
</evidence>
<dbReference type="InterPro" id="IPR011009">
    <property type="entry name" value="Kinase-like_dom_sf"/>
</dbReference>
<sequence>MTKVGDALAACGIDPAAVRSTEVLTGGTYNEVHRVVLADGERLVLKIAPDPAAPALSHERDLIRTEVLFYRAAATRCRCRGSCAPTTPRC</sequence>
<dbReference type="SUPFAM" id="SSF56112">
    <property type="entry name" value="Protein kinase-like (PK-like)"/>
    <property type="match status" value="1"/>
</dbReference>
<dbReference type="Proteomes" id="UP001596512">
    <property type="component" value="Unassembled WGS sequence"/>
</dbReference>
<protein>
    <recommendedName>
        <fullName evidence="3">Phosphotransferase enzyme family protein</fullName>
    </recommendedName>
</protein>
<evidence type="ECO:0000313" key="2">
    <source>
        <dbReference type="Proteomes" id="UP001596512"/>
    </source>
</evidence>
<dbReference type="Gene3D" id="3.30.200.20">
    <property type="entry name" value="Phosphorylase Kinase, domain 1"/>
    <property type="match status" value="1"/>
</dbReference>
<name>A0ABW2TPZ4_9PSEU</name>
<comment type="caution">
    <text evidence="1">The sequence shown here is derived from an EMBL/GenBank/DDBJ whole genome shotgun (WGS) entry which is preliminary data.</text>
</comment>
<organism evidence="1 2">
    <name type="scientific">Actinokineospora soli</name>
    <dbReference type="NCBI Taxonomy" id="1048753"/>
    <lineage>
        <taxon>Bacteria</taxon>
        <taxon>Bacillati</taxon>
        <taxon>Actinomycetota</taxon>
        <taxon>Actinomycetes</taxon>
        <taxon>Pseudonocardiales</taxon>
        <taxon>Pseudonocardiaceae</taxon>
        <taxon>Actinokineospora</taxon>
    </lineage>
</organism>
<evidence type="ECO:0000313" key="1">
    <source>
        <dbReference type="EMBL" id="MFC7615002.1"/>
    </source>
</evidence>